<feature type="transmembrane region" description="Helical" evidence="1">
    <location>
        <begin position="137"/>
        <end position="158"/>
    </location>
</feature>
<dbReference type="AlphaFoldDB" id="A0A5C8HVJ3"/>
<dbReference type="Pfam" id="PF10011">
    <property type="entry name" value="DUF2254"/>
    <property type="match status" value="1"/>
</dbReference>
<gene>
    <name evidence="2" type="ORF">FVP74_12640</name>
</gene>
<evidence type="ECO:0000313" key="2">
    <source>
        <dbReference type="EMBL" id="TXK08922.1"/>
    </source>
</evidence>
<feature type="transmembrane region" description="Helical" evidence="1">
    <location>
        <begin position="108"/>
        <end position="131"/>
    </location>
</feature>
<proteinExistence type="predicted"/>
<dbReference type="InterPro" id="IPR018723">
    <property type="entry name" value="DUF2254_membrane"/>
</dbReference>
<dbReference type="OrthoDB" id="2955631at2"/>
<dbReference type="Proteomes" id="UP000321949">
    <property type="component" value="Unassembled WGS sequence"/>
</dbReference>
<keyword evidence="1" id="KW-0812">Transmembrane</keyword>
<keyword evidence="1" id="KW-0472">Membrane</keyword>
<sequence>MSRPSASTVRVVLARVIQKVWVRATLFTAIAIGFALAAGFIGSLLPFSLSIELGQNAVDSVLQIIATAMLTATTFSVTAMVTAYSSATTIATPRSTKLLIADPTSQNALSTFIGAFVFALVGIIALSTGYYTEQGRTILFIGTLVVVGIIVVTLLRWIAHLANFGRMSDVIDRVEEAATASLATYIESPTRGARRGRRFDMTVPVLAERIGYVQHIDVAALDRVAHEHDLEICVEAIPGTVADAAHPLVTLDRNPDDAVAHGIRRAFRLASHRDFEQDPRLGVIALSEIGSRALSPGTNDPGTAIEVIAALQRVFGIIPDRSSGARGDVEFTRVWMTAPSIDDLVTDAFRPLARDGARMVEVQIRLQKCLAALAAQIPSQHAVFARAAADGLRRSRRAMDPTDFRRLRAAARASWRPARSAPGPS</sequence>
<protein>
    <submittedName>
        <fullName evidence="2">DUF2254 domain-containing protein</fullName>
    </submittedName>
</protein>
<dbReference type="RefSeq" id="WP_147050282.1">
    <property type="nucleotide sequence ID" value="NZ_BKAH01000006.1"/>
</dbReference>
<evidence type="ECO:0000313" key="3">
    <source>
        <dbReference type="Proteomes" id="UP000321949"/>
    </source>
</evidence>
<feature type="transmembrane region" description="Helical" evidence="1">
    <location>
        <begin position="61"/>
        <end position="87"/>
    </location>
</feature>
<keyword evidence="3" id="KW-1185">Reference proteome</keyword>
<name>A0A5C8HVJ3_9MICO</name>
<reference evidence="2 3" key="1">
    <citation type="submission" date="2019-08" db="EMBL/GenBank/DDBJ databases">
        <authorList>
            <person name="Dong K."/>
        </authorList>
    </citation>
    <scope>NUCLEOTIDE SEQUENCE [LARGE SCALE GENOMIC DNA]</scope>
    <source>
        <strain evidence="2 3">K-1</strain>
    </source>
</reference>
<accession>A0A5C8HVJ3</accession>
<keyword evidence="1" id="KW-1133">Transmembrane helix</keyword>
<dbReference type="EMBL" id="VRSX01000006">
    <property type="protein sequence ID" value="TXK08922.1"/>
    <property type="molecule type" value="Genomic_DNA"/>
</dbReference>
<feature type="transmembrane region" description="Helical" evidence="1">
    <location>
        <begin position="20"/>
        <end position="41"/>
    </location>
</feature>
<comment type="caution">
    <text evidence="2">The sequence shown here is derived from an EMBL/GenBank/DDBJ whole genome shotgun (WGS) entry which is preliminary data.</text>
</comment>
<evidence type="ECO:0000256" key="1">
    <source>
        <dbReference type="SAM" id="Phobius"/>
    </source>
</evidence>
<organism evidence="2 3">
    <name type="scientific">Microbacterium saccharophilum</name>
    <dbReference type="NCBI Taxonomy" id="1213358"/>
    <lineage>
        <taxon>Bacteria</taxon>
        <taxon>Bacillati</taxon>
        <taxon>Actinomycetota</taxon>
        <taxon>Actinomycetes</taxon>
        <taxon>Micrococcales</taxon>
        <taxon>Microbacteriaceae</taxon>
        <taxon>Microbacterium</taxon>
    </lineage>
</organism>